<reference evidence="3 4" key="1">
    <citation type="submission" date="2020-04" db="EMBL/GenBank/DDBJ databases">
        <authorList>
            <person name="Yin C."/>
        </authorList>
    </citation>
    <scope>NUCLEOTIDE SEQUENCE [LARGE SCALE GENOMIC DNA]</scope>
    <source>
        <strain evidence="3 4">Ak56</strain>
    </source>
</reference>
<dbReference type="Gene3D" id="1.50.10.10">
    <property type="match status" value="1"/>
</dbReference>
<dbReference type="EMBL" id="JABAHZ010000001">
    <property type="protein sequence ID" value="NLR77542.1"/>
    <property type="molecule type" value="Genomic_DNA"/>
</dbReference>
<dbReference type="PANTHER" id="PTHR34987">
    <property type="entry name" value="C, PUTATIVE (AFU_ORTHOLOGUE AFUA_3G02880)-RELATED"/>
    <property type="match status" value="1"/>
</dbReference>
<dbReference type="InterPro" id="IPR008928">
    <property type="entry name" value="6-hairpin_glycosidase_sf"/>
</dbReference>
<evidence type="ECO:0000259" key="1">
    <source>
        <dbReference type="Pfam" id="PF17389"/>
    </source>
</evidence>
<dbReference type="InterPro" id="IPR035398">
    <property type="entry name" value="Bac_rhamnosid_C"/>
</dbReference>
<dbReference type="PANTHER" id="PTHR34987:SF6">
    <property type="entry name" value="ALPHA-L-RHAMNOSIDASE SIX-HAIRPIN GLYCOSIDASE DOMAIN-CONTAINING PROTEIN"/>
    <property type="match status" value="1"/>
</dbReference>
<dbReference type="InterPro" id="IPR035396">
    <property type="entry name" value="Bac_rhamnosid6H"/>
</dbReference>
<dbReference type="InterPro" id="IPR012341">
    <property type="entry name" value="6hp_glycosidase-like_sf"/>
</dbReference>
<dbReference type="Gene3D" id="2.60.420.10">
    <property type="entry name" value="Maltose phosphorylase, domain 3"/>
    <property type="match status" value="1"/>
</dbReference>
<dbReference type="Pfam" id="PF17389">
    <property type="entry name" value="Bac_rhamnosid6H"/>
    <property type="match status" value="1"/>
</dbReference>
<dbReference type="Proteomes" id="UP000552864">
    <property type="component" value="Unassembled WGS sequence"/>
</dbReference>
<evidence type="ECO:0000313" key="3">
    <source>
        <dbReference type="EMBL" id="NLR77542.1"/>
    </source>
</evidence>
<dbReference type="AlphaFoldDB" id="A0A847SNJ6"/>
<accession>A0A847SNJ6</accession>
<evidence type="ECO:0000259" key="2">
    <source>
        <dbReference type="Pfam" id="PF17390"/>
    </source>
</evidence>
<feature type="domain" description="Alpha-L-rhamnosidase six-hairpin glycosidase" evidence="1">
    <location>
        <begin position="170"/>
        <end position="496"/>
    </location>
</feature>
<name>A0A847SNJ6_9BACT</name>
<comment type="caution">
    <text evidence="3">The sequence shown here is derived from an EMBL/GenBank/DDBJ whole genome shotgun (WGS) entry which is preliminary data.</text>
</comment>
<organism evidence="3 4">
    <name type="scientific">Chitinophaga eiseniae</name>
    <dbReference type="NCBI Taxonomy" id="634771"/>
    <lineage>
        <taxon>Bacteria</taxon>
        <taxon>Pseudomonadati</taxon>
        <taxon>Bacteroidota</taxon>
        <taxon>Chitinophagia</taxon>
        <taxon>Chitinophagales</taxon>
        <taxon>Chitinophagaceae</taxon>
        <taxon>Chitinophaga</taxon>
    </lineage>
</organism>
<sequence length="559" mass="61962">MASVQNTATVRRYLSPEKITWQTPNASGASIANAARFLLPGNGQADLANQNMCVLKSSATAHPAILFDFGTELHGGLQLVTGMYKSGKPVKLRVRFGESVSEAMSDIEPSKNATNDHAVRDMVVDVPWLGKLEVGNTGFRFVRIDLLDDNAALQLKEVRAIFVYRDLPYLGSFKCSDELLNKIWLTGAYTVHLNMQDYLWDGIKRDRLVWIGDMHPEISTISAVFGYNEVVPHSLDLSRDITPIPQYMNGMVSYSMWWVLIQRDWYQHTGNRTYLQQQAAYLKGLLDHLCKKIDASNSEDLNDGTRFLDWPSSENKPGIHAGLQAMMIMTLKAGADLSKVLKDEATVQQCEAAVARLKKNVPDANGSKQAAALLALADLVPAEKINREILSVGGVKDYSTFYGYYMLQAKAKAGDYQGGLNDIRTYWGAMLKLGATTFWEDFNMDWLPGAARIDTLVQPGQKDIHGDYGAYCYKGFRHSLCHGWASGPTPWLTEHVLGISVVEPGCRVIRVAPHLGDLTFAEGTFPTPYGVVTVKHTRLANGKIQSDIKAPAQVKIIRE</sequence>
<dbReference type="SUPFAM" id="SSF48208">
    <property type="entry name" value="Six-hairpin glycosidases"/>
    <property type="match status" value="1"/>
</dbReference>
<proteinExistence type="predicted"/>
<evidence type="ECO:0000313" key="4">
    <source>
        <dbReference type="Proteomes" id="UP000552864"/>
    </source>
</evidence>
<feature type="domain" description="Alpha-L-rhamnosidase C-terminal" evidence="2">
    <location>
        <begin position="498"/>
        <end position="555"/>
    </location>
</feature>
<dbReference type="Pfam" id="PF17390">
    <property type="entry name" value="Bac_rhamnosid_C"/>
    <property type="match status" value="1"/>
</dbReference>
<dbReference type="GO" id="GO:0005975">
    <property type="term" value="P:carbohydrate metabolic process"/>
    <property type="evidence" value="ECO:0007669"/>
    <property type="project" value="InterPro"/>
</dbReference>
<keyword evidence="4" id="KW-1185">Reference proteome</keyword>
<protein>
    <submittedName>
        <fullName evidence="3">Alpha-L-rhamnosidase</fullName>
    </submittedName>
</protein>
<gene>
    <name evidence="3" type="ORF">HGH91_02830</name>
</gene>